<evidence type="ECO:0000313" key="11">
    <source>
        <dbReference type="EMBL" id="STG50737.1"/>
    </source>
</evidence>
<organism evidence="11 12">
    <name type="scientific">Escherichia coli</name>
    <dbReference type="NCBI Taxonomy" id="562"/>
    <lineage>
        <taxon>Bacteria</taxon>
        <taxon>Pseudomonadati</taxon>
        <taxon>Pseudomonadota</taxon>
        <taxon>Gammaproteobacteria</taxon>
        <taxon>Enterobacterales</taxon>
        <taxon>Enterobacteriaceae</taxon>
        <taxon>Escherichia</taxon>
    </lineage>
</organism>
<evidence type="ECO:0000256" key="3">
    <source>
        <dbReference type="ARBA" id="ARBA00022679"/>
    </source>
</evidence>
<dbReference type="GO" id="GO:0016020">
    <property type="term" value="C:membrane"/>
    <property type="evidence" value="ECO:0007669"/>
    <property type="project" value="UniProtKB-SubCell"/>
</dbReference>
<evidence type="ECO:0000256" key="8">
    <source>
        <dbReference type="ARBA" id="ARBA00023136"/>
    </source>
</evidence>
<evidence type="ECO:0000256" key="1">
    <source>
        <dbReference type="ARBA" id="ARBA00004370"/>
    </source>
</evidence>
<reference evidence="11 12" key="1">
    <citation type="submission" date="2018-06" db="EMBL/GenBank/DDBJ databases">
        <authorList>
            <consortium name="Pathogen Informatics"/>
            <person name="Doyle S."/>
        </authorList>
    </citation>
    <scope>NUCLEOTIDE SEQUENCE [LARGE SCALE GENOMIC DNA]</scope>
    <source>
        <strain evidence="11 12">NCTC11112</strain>
    </source>
</reference>
<accession>A0A377ALZ1</accession>
<dbReference type="InterPro" id="IPR050396">
    <property type="entry name" value="Glycosyltr_51/Transpeptidase"/>
</dbReference>
<gene>
    <name evidence="11" type="primary">mrcA_1</name>
    <name evidence="11" type="ORF">NCTC11112_01162</name>
</gene>
<comment type="subcellular location">
    <subcellularLocation>
        <location evidence="1">Membrane</location>
    </subcellularLocation>
</comment>
<dbReference type="Pfam" id="PF00912">
    <property type="entry name" value="Transgly"/>
    <property type="match status" value="1"/>
</dbReference>
<keyword evidence="8" id="KW-0472">Membrane</keyword>
<evidence type="ECO:0000256" key="7">
    <source>
        <dbReference type="ARBA" id="ARBA00022989"/>
    </source>
</evidence>
<feature type="domain" description="Glycosyl transferase family 51" evidence="10">
    <location>
        <begin position="55"/>
        <end position="135"/>
    </location>
</feature>
<dbReference type="PANTHER" id="PTHR32282">
    <property type="entry name" value="BINDING PROTEIN TRANSPEPTIDASE, PUTATIVE-RELATED"/>
    <property type="match status" value="1"/>
</dbReference>
<dbReference type="GO" id="GO:0009252">
    <property type="term" value="P:peptidoglycan biosynthetic process"/>
    <property type="evidence" value="ECO:0007669"/>
    <property type="project" value="UniProtKB-KW"/>
</dbReference>
<protein>
    <submittedName>
        <fullName evidence="11">Penicillin-binding protein 1A</fullName>
    </submittedName>
</protein>
<keyword evidence="6" id="KW-0573">Peptidoglycan synthesis</keyword>
<proteinExistence type="predicted"/>
<dbReference type="AlphaFoldDB" id="A0A377ALZ1"/>
<dbReference type="GO" id="GO:0071555">
    <property type="term" value="P:cell wall organization"/>
    <property type="evidence" value="ECO:0007669"/>
    <property type="project" value="UniProtKB-KW"/>
</dbReference>
<evidence type="ECO:0000256" key="6">
    <source>
        <dbReference type="ARBA" id="ARBA00022984"/>
    </source>
</evidence>
<evidence type="ECO:0000256" key="4">
    <source>
        <dbReference type="ARBA" id="ARBA00022692"/>
    </source>
</evidence>
<dbReference type="EMBL" id="UGAW01000001">
    <property type="protein sequence ID" value="STG50737.1"/>
    <property type="molecule type" value="Genomic_DNA"/>
</dbReference>
<dbReference type="InterPro" id="IPR023346">
    <property type="entry name" value="Lysozyme-like_dom_sf"/>
</dbReference>
<keyword evidence="5" id="KW-0133">Cell shape</keyword>
<dbReference type="Gene3D" id="1.10.3810.10">
    <property type="entry name" value="Biosynthetic peptidoglycan transglycosylase-like"/>
    <property type="match status" value="1"/>
</dbReference>
<keyword evidence="3" id="KW-0808">Transferase</keyword>
<evidence type="ECO:0000256" key="9">
    <source>
        <dbReference type="ARBA" id="ARBA00023316"/>
    </source>
</evidence>
<dbReference type="PANTHER" id="PTHR32282:SF27">
    <property type="entry name" value="PENICILLIN-BINDING PROTEIN 1A"/>
    <property type="match status" value="1"/>
</dbReference>
<keyword evidence="4" id="KW-0812">Transmembrane</keyword>
<keyword evidence="9" id="KW-0961">Cell wall biogenesis/degradation</keyword>
<evidence type="ECO:0000313" key="12">
    <source>
        <dbReference type="Proteomes" id="UP000254817"/>
    </source>
</evidence>
<evidence type="ECO:0000256" key="5">
    <source>
        <dbReference type="ARBA" id="ARBA00022960"/>
    </source>
</evidence>
<name>A0A377ALZ1_ECOLX</name>
<dbReference type="SUPFAM" id="SSF53955">
    <property type="entry name" value="Lysozyme-like"/>
    <property type="match status" value="1"/>
</dbReference>
<dbReference type="InterPro" id="IPR001264">
    <property type="entry name" value="Glyco_trans_51"/>
</dbReference>
<dbReference type="GO" id="GO:0030288">
    <property type="term" value="C:outer membrane-bounded periplasmic space"/>
    <property type="evidence" value="ECO:0007669"/>
    <property type="project" value="TreeGrafter"/>
</dbReference>
<dbReference type="GO" id="GO:0008360">
    <property type="term" value="P:regulation of cell shape"/>
    <property type="evidence" value="ECO:0007669"/>
    <property type="project" value="UniProtKB-KW"/>
</dbReference>
<evidence type="ECO:0000256" key="2">
    <source>
        <dbReference type="ARBA" id="ARBA00004752"/>
    </source>
</evidence>
<comment type="pathway">
    <text evidence="2">Cell wall biogenesis; peptidoglycan biosynthesis.</text>
</comment>
<keyword evidence="7" id="KW-1133">Transmembrane helix</keyword>
<dbReference type="Proteomes" id="UP000254817">
    <property type="component" value="Unassembled WGS sequence"/>
</dbReference>
<evidence type="ECO:0000259" key="10">
    <source>
        <dbReference type="Pfam" id="PF00912"/>
    </source>
</evidence>
<dbReference type="GO" id="GO:0008955">
    <property type="term" value="F:peptidoglycan glycosyltransferase activity"/>
    <property type="evidence" value="ECO:0007669"/>
    <property type="project" value="TreeGrafter"/>
</dbReference>
<sequence>MKFVKYFLILAVCCILLGAGSIYGLYRYIEPQLPDVATLKDVRLQIPMQIYSADGELIAQYGEKRRIPVTLDQIPPEMVKAFIATEDSRFYEHHGVDPVGIFRAASVALFSGHASQGASTITQQLARNFFLSPETHADA</sequence>
<dbReference type="InterPro" id="IPR036950">
    <property type="entry name" value="PBP_transglycosylase"/>
</dbReference>